<evidence type="ECO:0000256" key="5">
    <source>
        <dbReference type="ARBA" id="ARBA00023136"/>
    </source>
</evidence>
<comment type="caution">
    <text evidence="7">The sequence shown here is derived from an EMBL/GenBank/DDBJ whole genome shotgun (WGS) entry which is preliminary data.</text>
</comment>
<evidence type="ECO:0000256" key="4">
    <source>
        <dbReference type="ARBA" id="ARBA00022989"/>
    </source>
</evidence>
<evidence type="ECO:0000313" key="8">
    <source>
        <dbReference type="Proteomes" id="UP001166585"/>
    </source>
</evidence>
<proteinExistence type="predicted"/>
<feature type="transmembrane region" description="Helical" evidence="6">
    <location>
        <begin position="62"/>
        <end position="87"/>
    </location>
</feature>
<keyword evidence="4 6" id="KW-1133">Transmembrane helix</keyword>
<feature type="transmembrane region" description="Helical" evidence="6">
    <location>
        <begin position="131"/>
        <end position="151"/>
    </location>
</feature>
<evidence type="ECO:0000256" key="6">
    <source>
        <dbReference type="SAM" id="Phobius"/>
    </source>
</evidence>
<keyword evidence="5 6" id="KW-0472">Membrane</keyword>
<protein>
    <submittedName>
        <fullName evidence="7">LysE family translocator</fullName>
    </submittedName>
</protein>
<name>A0ABS5R1X4_9HYPH</name>
<feature type="transmembrane region" description="Helical" evidence="6">
    <location>
        <begin position="93"/>
        <end position="110"/>
    </location>
</feature>
<gene>
    <name evidence="7" type="ORF">KIP89_00910</name>
</gene>
<dbReference type="PANTHER" id="PTHR30086:SF20">
    <property type="entry name" value="ARGININE EXPORTER PROTEIN ARGO-RELATED"/>
    <property type="match status" value="1"/>
</dbReference>
<organism evidence="7 8">
    <name type="scientific">Ancylobacter radicis</name>
    <dbReference type="NCBI Taxonomy" id="2836179"/>
    <lineage>
        <taxon>Bacteria</taxon>
        <taxon>Pseudomonadati</taxon>
        <taxon>Pseudomonadota</taxon>
        <taxon>Alphaproteobacteria</taxon>
        <taxon>Hyphomicrobiales</taxon>
        <taxon>Xanthobacteraceae</taxon>
        <taxon>Ancylobacter</taxon>
    </lineage>
</organism>
<feature type="transmembrane region" description="Helical" evidence="6">
    <location>
        <begin position="163"/>
        <end position="188"/>
    </location>
</feature>
<evidence type="ECO:0000256" key="1">
    <source>
        <dbReference type="ARBA" id="ARBA00004651"/>
    </source>
</evidence>
<evidence type="ECO:0000256" key="3">
    <source>
        <dbReference type="ARBA" id="ARBA00022692"/>
    </source>
</evidence>
<feature type="transmembrane region" description="Helical" evidence="6">
    <location>
        <begin position="200"/>
        <end position="217"/>
    </location>
</feature>
<keyword evidence="3 6" id="KW-0812">Transmembrane</keyword>
<sequence length="218" mass="22662">MSALLTNREPPVPVSAADPLATAHLVPLFLFAIAGALTPGPNNMISAGSGAAFGFRRTLPQIWGVTVGFMVMVIAVGFGLGAVFLSIPYAHQSLKVIGSLYLLFLAWKIANAGGTGGGTAVEQPMTLLQAALFQWVNPKAWTIALSMVPAFTTVGGDGLMAEILVIAVVSGIVTLPSLSIWAGFGALLARLLSTPRQQRIVNYVMAALVAASVVMLFL</sequence>
<dbReference type="Pfam" id="PF01810">
    <property type="entry name" value="LysE"/>
    <property type="match status" value="1"/>
</dbReference>
<keyword evidence="2" id="KW-1003">Cell membrane</keyword>
<dbReference type="PANTHER" id="PTHR30086">
    <property type="entry name" value="ARGININE EXPORTER PROTEIN ARGO"/>
    <property type="match status" value="1"/>
</dbReference>
<feature type="transmembrane region" description="Helical" evidence="6">
    <location>
        <begin position="20"/>
        <end position="41"/>
    </location>
</feature>
<accession>A0ABS5R1X4</accession>
<dbReference type="Proteomes" id="UP001166585">
    <property type="component" value="Unassembled WGS sequence"/>
</dbReference>
<reference evidence="7" key="1">
    <citation type="submission" date="2021-05" db="EMBL/GenBank/DDBJ databases">
        <authorList>
            <person name="Sun Q."/>
            <person name="Inoue M."/>
        </authorList>
    </citation>
    <scope>NUCLEOTIDE SEQUENCE</scope>
    <source>
        <strain evidence="7">VKM B-3255</strain>
    </source>
</reference>
<dbReference type="EMBL" id="JAHCQH010000004">
    <property type="protein sequence ID" value="MBS9475668.1"/>
    <property type="molecule type" value="Genomic_DNA"/>
</dbReference>
<comment type="subcellular location">
    <subcellularLocation>
        <location evidence="1">Cell membrane</location>
        <topology evidence="1">Multi-pass membrane protein</topology>
    </subcellularLocation>
</comment>
<evidence type="ECO:0000256" key="2">
    <source>
        <dbReference type="ARBA" id="ARBA00022475"/>
    </source>
</evidence>
<keyword evidence="8" id="KW-1185">Reference proteome</keyword>
<evidence type="ECO:0000313" key="7">
    <source>
        <dbReference type="EMBL" id="MBS9475668.1"/>
    </source>
</evidence>
<dbReference type="InterPro" id="IPR001123">
    <property type="entry name" value="LeuE-type"/>
</dbReference>